<evidence type="ECO:0000313" key="2">
    <source>
        <dbReference type="Proteomes" id="UP001064632"/>
    </source>
</evidence>
<evidence type="ECO:0000313" key="1">
    <source>
        <dbReference type="EMBL" id="UXI67155.1"/>
    </source>
</evidence>
<proteinExistence type="predicted"/>
<keyword evidence="2" id="KW-1185">Reference proteome</keyword>
<dbReference type="Proteomes" id="UP001064632">
    <property type="component" value="Chromosome"/>
</dbReference>
<gene>
    <name evidence="1" type="ORF">N4264_20785</name>
</gene>
<protein>
    <submittedName>
        <fullName evidence="1">DUF3887 domain-containing protein</fullName>
    </submittedName>
</protein>
<dbReference type="RefSeq" id="WP_261694131.1">
    <property type="nucleotide sequence ID" value="NZ_CP104694.1"/>
</dbReference>
<reference evidence="1" key="1">
    <citation type="submission" date="2022-09" db="EMBL/GenBank/DDBJ databases">
        <title>Tahibacter sp. nov., isolated from a fresh water.</title>
        <authorList>
            <person name="Baek J.H."/>
            <person name="Lee J.K."/>
            <person name="Kim J.M."/>
            <person name="Jeon C.O."/>
        </authorList>
    </citation>
    <scope>NUCLEOTIDE SEQUENCE</scope>
    <source>
        <strain evidence="1">W38</strain>
    </source>
</reference>
<sequence length="117" mass="12770">MQANHDAPYAHTALAFAQHLVAGRFDDAHSLLSAEVQKDLGPEALAAEYETMTSYADSGADHIELMATMESWPDRRKGDLGWAYVSISGDDFAEAVTVVVHDCAGVPRIRLVEWGRP</sequence>
<accession>A0ABY6BBC7</accession>
<organism evidence="1 2">
    <name type="scientific">Tahibacter amnicola</name>
    <dbReference type="NCBI Taxonomy" id="2976241"/>
    <lineage>
        <taxon>Bacteria</taxon>
        <taxon>Pseudomonadati</taxon>
        <taxon>Pseudomonadota</taxon>
        <taxon>Gammaproteobacteria</taxon>
        <taxon>Lysobacterales</taxon>
        <taxon>Rhodanobacteraceae</taxon>
        <taxon>Tahibacter</taxon>
    </lineage>
</organism>
<name>A0ABY6BBC7_9GAMM</name>
<dbReference type="EMBL" id="CP104694">
    <property type="protein sequence ID" value="UXI67155.1"/>
    <property type="molecule type" value="Genomic_DNA"/>
</dbReference>